<dbReference type="GO" id="GO:0005615">
    <property type="term" value="C:extracellular space"/>
    <property type="evidence" value="ECO:0007669"/>
    <property type="project" value="TreeGrafter"/>
</dbReference>
<dbReference type="PROSITE" id="PS00689">
    <property type="entry name" value="GLYCO_HORMONE_BETA_2"/>
    <property type="match status" value="1"/>
</dbReference>
<protein>
    <recommendedName>
        <fullName evidence="10">Glycoprotein hormone subunit beta domain-containing protein</fullName>
    </recommendedName>
</protein>
<evidence type="ECO:0000259" key="10">
    <source>
        <dbReference type="Pfam" id="PF00007"/>
    </source>
</evidence>
<comment type="subunit">
    <text evidence="4">Heterodimer of an alpha and a beta chain.</text>
</comment>
<dbReference type="GO" id="GO:0005179">
    <property type="term" value="F:hormone activity"/>
    <property type="evidence" value="ECO:0007669"/>
    <property type="project" value="UniProtKB-KW"/>
</dbReference>
<gene>
    <name evidence="11" type="ORF">CCH79_00006261</name>
</gene>
<accession>A0A315W1C2</accession>
<comment type="similarity">
    <text evidence="3 9">Belongs to the glycoprotein hormones subunit beta family.</text>
</comment>
<dbReference type="EMBL" id="NHOQ01000682">
    <property type="protein sequence ID" value="PWA29038.1"/>
    <property type="molecule type" value="Genomic_DNA"/>
</dbReference>
<keyword evidence="5" id="KW-0964">Secreted</keyword>
<keyword evidence="7" id="KW-1015">Disulfide bond</keyword>
<evidence type="ECO:0000256" key="6">
    <source>
        <dbReference type="ARBA" id="ARBA00022702"/>
    </source>
</evidence>
<reference evidence="11 12" key="1">
    <citation type="journal article" date="2018" name="G3 (Bethesda)">
        <title>A High-Quality Reference Genome for the Invasive Mosquitofish Gambusia affinis Using a Chicago Library.</title>
        <authorList>
            <person name="Hoffberg S.L."/>
            <person name="Troendle N.J."/>
            <person name="Glenn T.C."/>
            <person name="Mahmud O."/>
            <person name="Louha S."/>
            <person name="Chalopin D."/>
            <person name="Bennetzen J.L."/>
            <person name="Mauricio R."/>
        </authorList>
    </citation>
    <scope>NUCLEOTIDE SEQUENCE [LARGE SCALE GENOMIC DNA]</scope>
    <source>
        <strain evidence="11">NE01/NJP1002.9</strain>
        <tissue evidence="11">Muscle</tissue>
    </source>
</reference>
<dbReference type="InterPro" id="IPR029034">
    <property type="entry name" value="Cystine-knot_cytokine"/>
</dbReference>
<dbReference type="SUPFAM" id="SSF57501">
    <property type="entry name" value="Cystine-knot cytokines"/>
    <property type="match status" value="1"/>
</dbReference>
<dbReference type="PANTHER" id="PTHR11515:SF11">
    <property type="entry name" value="LUTROPIN SUBUNIT BETA"/>
    <property type="match status" value="1"/>
</dbReference>
<keyword evidence="8" id="KW-0325">Glycoprotein</keyword>
<dbReference type="InterPro" id="IPR001545">
    <property type="entry name" value="Gonadotropin_bsu"/>
</dbReference>
<comment type="function">
    <text evidence="1">Involved in gametogenesis and steroidogenesis.</text>
</comment>
<evidence type="ECO:0000313" key="11">
    <source>
        <dbReference type="EMBL" id="PWA29038.1"/>
    </source>
</evidence>
<dbReference type="SMART" id="SM00068">
    <property type="entry name" value="GHB"/>
    <property type="match status" value="1"/>
</dbReference>
<comment type="caution">
    <text evidence="11">The sequence shown here is derived from an EMBL/GenBank/DDBJ whole genome shotgun (WGS) entry which is preliminary data.</text>
</comment>
<dbReference type="GO" id="GO:0005737">
    <property type="term" value="C:cytoplasm"/>
    <property type="evidence" value="ECO:0007669"/>
    <property type="project" value="TreeGrafter"/>
</dbReference>
<dbReference type="Pfam" id="PF00007">
    <property type="entry name" value="Cys_knot"/>
    <property type="match status" value="1"/>
</dbReference>
<dbReference type="PANTHER" id="PTHR11515">
    <property type="entry name" value="GLYCOPROTEIN HORMONE BETA CHAIN"/>
    <property type="match status" value="1"/>
</dbReference>
<evidence type="ECO:0000256" key="5">
    <source>
        <dbReference type="ARBA" id="ARBA00022525"/>
    </source>
</evidence>
<evidence type="ECO:0000256" key="8">
    <source>
        <dbReference type="ARBA" id="ARBA00023180"/>
    </source>
</evidence>
<comment type="subcellular location">
    <subcellularLocation>
        <location evidence="2 9">Secreted</location>
    </subcellularLocation>
</comment>
<evidence type="ECO:0000256" key="7">
    <source>
        <dbReference type="ARBA" id="ARBA00023157"/>
    </source>
</evidence>
<name>A0A315W1C2_GAMAF</name>
<keyword evidence="12" id="KW-1185">Reference proteome</keyword>
<dbReference type="Proteomes" id="UP000250572">
    <property type="component" value="Unassembled WGS sequence"/>
</dbReference>
<evidence type="ECO:0000256" key="1">
    <source>
        <dbReference type="ARBA" id="ARBA00003920"/>
    </source>
</evidence>
<feature type="domain" description="Glycoprotein hormone subunit beta" evidence="10">
    <location>
        <begin position="71"/>
        <end position="167"/>
    </location>
</feature>
<keyword evidence="6 9" id="KW-0372">Hormone</keyword>
<organism evidence="11 12">
    <name type="scientific">Gambusia affinis</name>
    <name type="common">Western mosquitofish</name>
    <name type="synonym">Heterandria affinis</name>
    <dbReference type="NCBI Taxonomy" id="33528"/>
    <lineage>
        <taxon>Eukaryota</taxon>
        <taxon>Metazoa</taxon>
        <taxon>Chordata</taxon>
        <taxon>Craniata</taxon>
        <taxon>Vertebrata</taxon>
        <taxon>Euteleostomi</taxon>
        <taxon>Actinopterygii</taxon>
        <taxon>Neopterygii</taxon>
        <taxon>Teleostei</taxon>
        <taxon>Neoteleostei</taxon>
        <taxon>Acanthomorphata</taxon>
        <taxon>Ovalentaria</taxon>
        <taxon>Atherinomorphae</taxon>
        <taxon>Cyprinodontiformes</taxon>
        <taxon>Poeciliidae</taxon>
        <taxon>Poeciliinae</taxon>
        <taxon>Gambusia</taxon>
    </lineage>
</organism>
<dbReference type="InterPro" id="IPR006208">
    <property type="entry name" value="Glyco_hormone_CN"/>
</dbReference>
<evidence type="ECO:0000256" key="4">
    <source>
        <dbReference type="ARBA" id="ARBA00011870"/>
    </source>
</evidence>
<dbReference type="AlphaFoldDB" id="A0A315W1C2"/>
<proteinExistence type="inferred from homology"/>
<dbReference type="CDD" id="cd00069">
    <property type="entry name" value="GHB_like"/>
    <property type="match status" value="1"/>
</dbReference>
<dbReference type="STRING" id="33528.ENSGAFP00000019575"/>
<dbReference type="GO" id="GO:0007186">
    <property type="term" value="P:G protein-coupled receptor signaling pathway"/>
    <property type="evidence" value="ECO:0007669"/>
    <property type="project" value="TreeGrafter"/>
</dbReference>
<dbReference type="Gene3D" id="2.10.90.10">
    <property type="entry name" value="Cystine-knot cytokines"/>
    <property type="match status" value="1"/>
</dbReference>
<evidence type="ECO:0000256" key="2">
    <source>
        <dbReference type="ARBA" id="ARBA00004613"/>
    </source>
</evidence>
<dbReference type="InterPro" id="IPR018245">
    <property type="entry name" value="Gonadotropin_bsu_CS"/>
</dbReference>
<evidence type="ECO:0000256" key="3">
    <source>
        <dbReference type="ARBA" id="ARBA00006552"/>
    </source>
</evidence>
<sequence>MESLSEKVVHVPQRMQAELGPPPVDAAGHCAPCCSLTVEPDLSLIRRLCYTWWRMQLVVFVVVLALGKGCFSCNLKNVSIPMERCGQEVCIHTTICEGLCYSQDPVFESPEEAPEHKICKGDWSYEVKNIEGCPGSITYPVATNCYCSTCNTEDTYCGRFYGHIPSC</sequence>
<evidence type="ECO:0000256" key="9">
    <source>
        <dbReference type="RuleBase" id="RU004069"/>
    </source>
</evidence>
<evidence type="ECO:0000313" key="12">
    <source>
        <dbReference type="Proteomes" id="UP000250572"/>
    </source>
</evidence>